<feature type="domain" description="DUF1468" evidence="2">
    <location>
        <begin position="25"/>
        <end position="160"/>
    </location>
</feature>
<dbReference type="Pfam" id="PF07331">
    <property type="entry name" value="TctB"/>
    <property type="match status" value="1"/>
</dbReference>
<reference evidence="3" key="1">
    <citation type="submission" date="2022-05" db="EMBL/GenBank/DDBJ databases">
        <title>Complete sequence of a novel PHA-producing Halomonas strain.</title>
        <authorList>
            <person name="Zheng Z."/>
        </authorList>
    </citation>
    <scope>NUCLEOTIDE SEQUENCE</scope>
    <source>
        <strain evidence="3">ZZQ-149</strain>
    </source>
</reference>
<keyword evidence="1" id="KW-0812">Transmembrane</keyword>
<sequence>MAKTLSRNKAAPRIQAACSARSEYIMPMLFIALGAACLWQSQGMSQLGSIFPITIAIVTMLAGVLRIGQLMISGVISNTERETGSTLRRVLLVLAMTVWALAMPWVGFLLTGLVSFVILMAVAQYEQWTRKRLISHLLTGALLVAFFYTLFALLLNVPLPLGRWWM</sequence>
<accession>A0AA46YQR9</accession>
<keyword evidence="1" id="KW-1133">Transmembrane helix</keyword>
<organism evidence="3 4">
    <name type="scientific">Halomonas qinghailakensis</name>
    <dbReference type="NCBI Taxonomy" id="2937790"/>
    <lineage>
        <taxon>Bacteria</taxon>
        <taxon>Pseudomonadati</taxon>
        <taxon>Pseudomonadota</taxon>
        <taxon>Gammaproteobacteria</taxon>
        <taxon>Oceanospirillales</taxon>
        <taxon>Halomonadaceae</taxon>
        <taxon>Halomonas</taxon>
    </lineage>
</organism>
<evidence type="ECO:0000313" key="4">
    <source>
        <dbReference type="Proteomes" id="UP001164935"/>
    </source>
</evidence>
<feature type="transmembrane region" description="Helical" evidence="1">
    <location>
        <begin position="137"/>
        <end position="157"/>
    </location>
</feature>
<keyword evidence="4" id="KW-1185">Reference proteome</keyword>
<proteinExistence type="predicted"/>
<dbReference type="Proteomes" id="UP001164935">
    <property type="component" value="Chromosome"/>
</dbReference>
<dbReference type="RefSeq" id="WP_264018503.1">
    <property type="nucleotide sequence ID" value="NZ_CP096973.1"/>
</dbReference>
<protein>
    <submittedName>
        <fullName evidence="3">Tripartite tricarboxylate transporter TctB family protein</fullName>
    </submittedName>
</protein>
<dbReference type="KEGG" id="hqn:M0220_01605"/>
<evidence type="ECO:0000256" key="1">
    <source>
        <dbReference type="SAM" id="Phobius"/>
    </source>
</evidence>
<feature type="transmembrane region" description="Helical" evidence="1">
    <location>
        <begin position="47"/>
        <end position="65"/>
    </location>
</feature>
<gene>
    <name evidence="3" type="ORF">M0220_01605</name>
</gene>
<name>A0AA46YQR9_9GAMM</name>
<evidence type="ECO:0000259" key="2">
    <source>
        <dbReference type="Pfam" id="PF07331"/>
    </source>
</evidence>
<feature type="transmembrane region" description="Helical" evidence="1">
    <location>
        <begin position="108"/>
        <end position="125"/>
    </location>
</feature>
<dbReference type="AlphaFoldDB" id="A0AA46YQR9"/>
<evidence type="ECO:0000313" key="3">
    <source>
        <dbReference type="EMBL" id="UYO74888.1"/>
    </source>
</evidence>
<keyword evidence="1" id="KW-0472">Membrane</keyword>
<dbReference type="InterPro" id="IPR009936">
    <property type="entry name" value="DUF1468"/>
</dbReference>
<dbReference type="EMBL" id="CP096973">
    <property type="protein sequence ID" value="UYO74888.1"/>
    <property type="molecule type" value="Genomic_DNA"/>
</dbReference>